<keyword evidence="1" id="KW-0145">Chemotaxis</keyword>
<dbReference type="Gene3D" id="3.40.50.150">
    <property type="entry name" value="Vaccinia Virus protein VP39"/>
    <property type="match status" value="1"/>
</dbReference>
<organism evidence="5 6">
    <name type="scientific">Spirochaeta isovalerica</name>
    <dbReference type="NCBI Taxonomy" id="150"/>
    <lineage>
        <taxon>Bacteria</taxon>
        <taxon>Pseudomonadati</taxon>
        <taxon>Spirochaetota</taxon>
        <taxon>Spirochaetia</taxon>
        <taxon>Spirochaetales</taxon>
        <taxon>Spirochaetaceae</taxon>
        <taxon>Spirochaeta</taxon>
    </lineage>
</organism>
<dbReference type="GO" id="GO:0000156">
    <property type="term" value="F:phosphorelay response regulator activity"/>
    <property type="evidence" value="ECO:0007669"/>
    <property type="project" value="InterPro"/>
</dbReference>
<evidence type="ECO:0000259" key="4">
    <source>
        <dbReference type="PROSITE" id="PS50123"/>
    </source>
</evidence>
<gene>
    <name evidence="5" type="ORF">HNR50_001552</name>
</gene>
<dbReference type="CDD" id="cd16434">
    <property type="entry name" value="CheB-CheR_fusion"/>
    <property type="match status" value="1"/>
</dbReference>
<dbReference type="EC" id="3.1.1.61" evidence="5"/>
<dbReference type="SUPFAM" id="SSF55785">
    <property type="entry name" value="PYP-like sensor domain (PAS domain)"/>
    <property type="match status" value="1"/>
</dbReference>
<dbReference type="InterPro" id="IPR000673">
    <property type="entry name" value="Sig_transdc_resp-reg_Me-estase"/>
</dbReference>
<evidence type="ECO:0000313" key="6">
    <source>
        <dbReference type="Proteomes" id="UP000587760"/>
    </source>
</evidence>
<sequence length="977" mass="109955">MAKERTDMESAIDLISGTSEIDFPVVGIGASAGGLSSFQSFFSGLEESANPRMSFIIVQHLAPEHKSSLTELIRKCTSLNVYEVQNDMPVQINSVYVIPPAYNLLIEKGKLKLIEADISKGHHLSIDLFFRSLADECHEKAICIILSGSGSDGSIGLRAIKGKGGMVMVQKPESAEFSSMPGNAISTGLVDFVLSPEEMAVQLQKYASFNFEISKEDSEEFESLPYKEVKHLFLLLKNQIGHDFSQYKSSTIMRRIKRRMAIKEIKTLKEYIDFTRESSEEVESLFYSLLIGVTNFFRDTGAFAYLEKEVIPGIIRNKENGSPLRIWVPGCSTGEEAYSIAILFYEYMYKANLPLNTTIFATDIDPLAIDRARSGMYPYNIKSEIKPEILNKYFNLEPDGRYFRISKKIRDLLVFSEQNLIKDPPFSKIDLISCRNLLIYMGPELQRKIIPIFHYALNPEGFLFLGTSESIGENGKLFKKINNKQKIYRRKDGFIGNRNIKIDNFLPDDNSARKQVKTNTTQKGMALKDLTEKALLQNLSHAAVLVNSTGDIFYLYGRTGRFLEPSPGVQGIPNVLKMAREGLYQKLPGLLRKTVKTGKILTLEGLMVRTNGDFEKIDIKITPVKGKDNSSESDYYLIILERNYKTSPKDISSSGESLSGSRGSIESLQQELTESREFLQSTQEELKAANEELKSSNEEMQSVNEELQSTNEELETSKEELQSVNEELITVNTELQMKVRELTRLNNDMDNLLAGTGIGTIFVDFQLCIMRFTPTVTKIINLINGDIGRPVNHILSNFKSHIDLVPLIQSVLDDLSLKEMEVETIDGTWYSMCIQPYRTLDNVIEGAVITFADISNAKRIEEKLINTESLFHNFFTNSPVAISLFKTNKNGKLCLIDANPSIEKISGKDPASLVGLTFNEIFPWIKNDKVSEILTAMAEGFSDDLTFSESFSEYEVRAFKMSDQTIGVEIVKLPNRP</sequence>
<dbReference type="PANTHER" id="PTHR24422">
    <property type="entry name" value="CHEMOTAXIS PROTEIN METHYLTRANSFERASE"/>
    <property type="match status" value="1"/>
</dbReference>
<feature type="active site" evidence="1">
    <location>
        <position position="60"/>
    </location>
</feature>
<dbReference type="GO" id="GO:0006935">
    <property type="term" value="P:chemotaxis"/>
    <property type="evidence" value="ECO:0007669"/>
    <property type="project" value="UniProtKB-UniRule"/>
</dbReference>
<dbReference type="InterPro" id="IPR050903">
    <property type="entry name" value="Bact_Chemotaxis_MeTrfase"/>
</dbReference>
<dbReference type="SUPFAM" id="SSF52738">
    <property type="entry name" value="Methylesterase CheB, C-terminal domain"/>
    <property type="match status" value="1"/>
</dbReference>
<dbReference type="InterPro" id="IPR035965">
    <property type="entry name" value="PAS-like_dom_sf"/>
</dbReference>
<evidence type="ECO:0000256" key="2">
    <source>
        <dbReference type="SAM" id="MobiDB-lite"/>
    </source>
</evidence>
<protein>
    <submittedName>
        <fullName evidence="5">Two-component system CheB/CheR fusion protein</fullName>
        <ecNumber evidence="5">2.1.1.80</ecNumber>
        <ecNumber evidence="5">3.1.1.61</ecNumber>
    </submittedName>
</protein>
<dbReference type="Pfam" id="PF01339">
    <property type="entry name" value="CheB_methylest"/>
    <property type="match status" value="1"/>
</dbReference>
<dbReference type="Pfam" id="PF13596">
    <property type="entry name" value="PAS_10"/>
    <property type="match status" value="1"/>
</dbReference>
<accession>A0A841R463</accession>
<feature type="domain" description="CheB-type methylesterase" evidence="3">
    <location>
        <begin position="25"/>
        <end position="210"/>
    </location>
</feature>
<dbReference type="Pfam" id="PF01739">
    <property type="entry name" value="CheR"/>
    <property type="match status" value="1"/>
</dbReference>
<keyword evidence="5" id="KW-0808">Transferase</keyword>
<dbReference type="InterPro" id="IPR029063">
    <property type="entry name" value="SAM-dependent_MTases_sf"/>
</dbReference>
<dbReference type="SUPFAM" id="SSF47757">
    <property type="entry name" value="Chemotaxis receptor methyltransferase CheR, N-terminal domain"/>
    <property type="match status" value="1"/>
</dbReference>
<dbReference type="InterPro" id="IPR035909">
    <property type="entry name" value="CheB_C"/>
</dbReference>
<dbReference type="Gene3D" id="3.30.450.20">
    <property type="entry name" value="PAS domain"/>
    <property type="match status" value="2"/>
</dbReference>
<proteinExistence type="predicted"/>
<evidence type="ECO:0000313" key="5">
    <source>
        <dbReference type="EMBL" id="MBB6479894.1"/>
    </source>
</evidence>
<feature type="region of interest" description="Disordered" evidence="2">
    <location>
        <begin position="690"/>
        <end position="709"/>
    </location>
</feature>
<dbReference type="PROSITE" id="PS50122">
    <property type="entry name" value="CHEB"/>
    <property type="match status" value="1"/>
</dbReference>
<dbReference type="AlphaFoldDB" id="A0A841R463"/>
<comment type="caution">
    <text evidence="5">The sequence shown here is derived from an EMBL/GenBank/DDBJ whole genome shotgun (WGS) entry which is preliminary data.</text>
</comment>
<dbReference type="InterPro" id="IPR022641">
    <property type="entry name" value="CheR_N"/>
</dbReference>
<dbReference type="SUPFAM" id="SSF53335">
    <property type="entry name" value="S-adenosyl-L-methionine-dependent methyltransferases"/>
    <property type="match status" value="1"/>
</dbReference>
<feature type="active site" evidence="1">
    <location>
        <position position="152"/>
    </location>
</feature>
<name>A0A841R463_9SPIO</name>
<keyword evidence="6" id="KW-1185">Reference proteome</keyword>
<feature type="region of interest" description="Disordered" evidence="2">
    <location>
        <begin position="647"/>
        <end position="681"/>
    </location>
</feature>
<dbReference type="GO" id="GO:0008984">
    <property type="term" value="F:protein-glutamate methylesterase activity"/>
    <property type="evidence" value="ECO:0007669"/>
    <property type="project" value="UniProtKB-EC"/>
</dbReference>
<dbReference type="GO" id="GO:0008983">
    <property type="term" value="F:protein-glutamate O-methyltransferase activity"/>
    <property type="evidence" value="ECO:0007669"/>
    <property type="project" value="UniProtKB-EC"/>
</dbReference>
<dbReference type="GO" id="GO:0032259">
    <property type="term" value="P:methylation"/>
    <property type="evidence" value="ECO:0007669"/>
    <property type="project" value="UniProtKB-KW"/>
</dbReference>
<dbReference type="EC" id="2.1.1.80" evidence="5"/>
<dbReference type="InterPro" id="IPR000780">
    <property type="entry name" value="CheR_MeTrfase"/>
</dbReference>
<dbReference type="SMART" id="SM00138">
    <property type="entry name" value="MeTrc"/>
    <property type="match status" value="1"/>
</dbReference>
<evidence type="ECO:0000256" key="1">
    <source>
        <dbReference type="PROSITE-ProRule" id="PRU00050"/>
    </source>
</evidence>
<dbReference type="PRINTS" id="PR00996">
    <property type="entry name" value="CHERMTFRASE"/>
</dbReference>
<dbReference type="GO" id="GO:0005737">
    <property type="term" value="C:cytoplasm"/>
    <property type="evidence" value="ECO:0007669"/>
    <property type="project" value="InterPro"/>
</dbReference>
<dbReference type="PROSITE" id="PS50123">
    <property type="entry name" value="CHER"/>
    <property type="match status" value="1"/>
</dbReference>
<keyword evidence="1 5" id="KW-0378">Hydrolase</keyword>
<feature type="compositionally biased region" description="Low complexity" evidence="2">
    <location>
        <begin position="651"/>
        <end position="668"/>
    </location>
</feature>
<dbReference type="RefSeq" id="WP_184745532.1">
    <property type="nucleotide sequence ID" value="NZ_JACHGJ010000002.1"/>
</dbReference>
<keyword evidence="5" id="KW-0489">Methyltransferase</keyword>
<evidence type="ECO:0000259" key="3">
    <source>
        <dbReference type="PROSITE" id="PS50122"/>
    </source>
</evidence>
<dbReference type="Pfam" id="PF03705">
    <property type="entry name" value="CheR_N"/>
    <property type="match status" value="1"/>
</dbReference>
<feature type="compositionally biased region" description="Polar residues" evidence="2">
    <location>
        <begin position="698"/>
        <end position="709"/>
    </location>
</feature>
<reference evidence="5 6" key="1">
    <citation type="submission" date="2020-08" db="EMBL/GenBank/DDBJ databases">
        <title>Genomic Encyclopedia of Type Strains, Phase IV (KMG-IV): sequencing the most valuable type-strain genomes for metagenomic binning, comparative biology and taxonomic classification.</title>
        <authorList>
            <person name="Goeker M."/>
        </authorList>
    </citation>
    <scope>NUCLEOTIDE SEQUENCE [LARGE SCALE GENOMIC DNA]</scope>
    <source>
        <strain evidence="5 6">DSM 2461</strain>
    </source>
</reference>
<dbReference type="Proteomes" id="UP000587760">
    <property type="component" value="Unassembled WGS sequence"/>
</dbReference>
<feature type="active site" evidence="1">
    <location>
        <position position="31"/>
    </location>
</feature>
<dbReference type="EMBL" id="JACHGJ010000002">
    <property type="protein sequence ID" value="MBB6479894.1"/>
    <property type="molecule type" value="Genomic_DNA"/>
</dbReference>
<dbReference type="Gene3D" id="3.40.50.180">
    <property type="entry name" value="Methylesterase CheB, C-terminal domain"/>
    <property type="match status" value="1"/>
</dbReference>
<dbReference type="InterPro" id="IPR022642">
    <property type="entry name" value="CheR_C"/>
</dbReference>
<dbReference type="PANTHER" id="PTHR24422:SF27">
    <property type="entry name" value="PROTEIN-GLUTAMATE O-METHYLTRANSFERASE"/>
    <property type="match status" value="1"/>
</dbReference>
<feature type="domain" description="CheR-type methyltransferase" evidence="4">
    <location>
        <begin position="217"/>
        <end position="471"/>
    </location>
</feature>